<comment type="caution">
    <text evidence="2">The sequence shown here is derived from an EMBL/GenBank/DDBJ whole genome shotgun (WGS) entry which is preliminary data.</text>
</comment>
<name>A0A245ZJC7_9SPHN</name>
<gene>
    <name evidence="2" type="ORF">SPMU_22720</name>
</gene>
<accession>A0A245ZJC7</accession>
<evidence type="ECO:0000256" key="1">
    <source>
        <dbReference type="SAM" id="MobiDB-lite"/>
    </source>
</evidence>
<organism evidence="2 3">
    <name type="scientific">Sphingomonas mucosissima</name>
    <dbReference type="NCBI Taxonomy" id="370959"/>
    <lineage>
        <taxon>Bacteria</taxon>
        <taxon>Pseudomonadati</taxon>
        <taxon>Pseudomonadota</taxon>
        <taxon>Alphaproteobacteria</taxon>
        <taxon>Sphingomonadales</taxon>
        <taxon>Sphingomonadaceae</taxon>
        <taxon>Sphingomonas</taxon>
    </lineage>
</organism>
<feature type="region of interest" description="Disordered" evidence="1">
    <location>
        <begin position="184"/>
        <end position="212"/>
    </location>
</feature>
<dbReference type="EMBL" id="NBBJ01000003">
    <property type="protein sequence ID" value="OWK29850.1"/>
    <property type="molecule type" value="Genomic_DNA"/>
</dbReference>
<keyword evidence="3" id="KW-1185">Reference proteome</keyword>
<reference evidence="2 3" key="1">
    <citation type="submission" date="2017-03" db="EMBL/GenBank/DDBJ databases">
        <title>Genome sequence of Sphingomonas mucosissima DSM 17494.</title>
        <authorList>
            <person name="Poehlein A."/>
            <person name="Wuebbeler J.H."/>
            <person name="Steinbuechel A."/>
            <person name="Daniel R."/>
        </authorList>
    </citation>
    <scope>NUCLEOTIDE SEQUENCE [LARGE SCALE GENOMIC DNA]</scope>
    <source>
        <strain evidence="2 3">DSM 17494</strain>
    </source>
</reference>
<dbReference type="RefSeq" id="WP_245833113.1">
    <property type="nucleotide sequence ID" value="NZ_NBBJ01000003.1"/>
</dbReference>
<dbReference type="Proteomes" id="UP000197783">
    <property type="component" value="Unassembled WGS sequence"/>
</dbReference>
<evidence type="ECO:0000313" key="2">
    <source>
        <dbReference type="EMBL" id="OWK29850.1"/>
    </source>
</evidence>
<dbReference type="AlphaFoldDB" id="A0A245ZJC7"/>
<sequence>MLMGMLQQSALRRAGRGSARRRAALAVSVLAVGLLAGAPAAAEYASRTIEGWTVAVSKDAKGCFLTREFDRNGGTTLLLGLDVDGSNHLSVLNPNWSIKPKEQLKLTYRLSRGDYPGHFAVGIQSEGKQGFVSTFEPKFPAYFAASKALHIARGDVPVARLDLQGSGAAVAELRQCVSAQKSGASSAAADGSLEDGIPKDPFAVKPERKGKR</sequence>
<proteinExistence type="predicted"/>
<protein>
    <submittedName>
        <fullName evidence="2">Uncharacterized protein</fullName>
    </submittedName>
</protein>
<evidence type="ECO:0000313" key="3">
    <source>
        <dbReference type="Proteomes" id="UP000197783"/>
    </source>
</evidence>